<name>A0A919B0V5_9ACTN</name>
<sequence>MPSAAERTRTLVQGTCSGALLIPGHSPATPDSLAERLTPQARTVGRDGEVYLVLPADAAAVRAATHAQDDELSAVLELVDVAPVALPGGRIRGRALLGGWLTSVPGVAEPGRMLLRLEVGEVRIEDLWGADGVDVEDFARAEPDPLGAHEGELLQHLCAGHGDQVRRLSSLLGAERGPYESVVPVALDRFGLRVRFAVGGGDCFDARFEFPRPVRDVHGLRREMHRLFEAAME</sequence>
<evidence type="ECO:0000259" key="1">
    <source>
        <dbReference type="Pfam" id="PF10615"/>
    </source>
</evidence>
<dbReference type="InterPro" id="IPR019595">
    <property type="entry name" value="DUF2470"/>
</dbReference>
<feature type="domain" description="DUF2470" evidence="1">
    <location>
        <begin position="152"/>
        <end position="225"/>
    </location>
</feature>
<dbReference type="InterPro" id="IPR037119">
    <property type="entry name" value="Haem_oxidase_HugZ-like_sf"/>
</dbReference>
<dbReference type="EMBL" id="BNBD01000003">
    <property type="protein sequence ID" value="GHF39257.1"/>
    <property type="molecule type" value="Genomic_DNA"/>
</dbReference>
<dbReference type="Gene3D" id="3.20.180.10">
    <property type="entry name" value="PNP-oxidase-like"/>
    <property type="match status" value="1"/>
</dbReference>
<reference evidence="2" key="2">
    <citation type="submission" date="2020-09" db="EMBL/GenBank/DDBJ databases">
        <authorList>
            <person name="Sun Q."/>
            <person name="Ohkuma M."/>
        </authorList>
    </citation>
    <scope>NUCLEOTIDE SEQUENCE</scope>
    <source>
        <strain evidence="2">JCM 4059</strain>
    </source>
</reference>
<reference evidence="2" key="1">
    <citation type="journal article" date="2014" name="Int. J. Syst. Evol. Microbiol.">
        <title>Complete genome sequence of Corynebacterium casei LMG S-19264T (=DSM 44701T), isolated from a smear-ripened cheese.</title>
        <authorList>
            <consortium name="US DOE Joint Genome Institute (JGI-PGF)"/>
            <person name="Walter F."/>
            <person name="Albersmeier A."/>
            <person name="Kalinowski J."/>
            <person name="Ruckert C."/>
        </authorList>
    </citation>
    <scope>NUCLEOTIDE SEQUENCE</scope>
    <source>
        <strain evidence="2">JCM 4059</strain>
    </source>
</reference>
<dbReference type="AlphaFoldDB" id="A0A919B0V5"/>
<keyword evidence="3" id="KW-1185">Reference proteome</keyword>
<evidence type="ECO:0000313" key="2">
    <source>
        <dbReference type="EMBL" id="GHF39257.1"/>
    </source>
</evidence>
<dbReference type="Pfam" id="PF10615">
    <property type="entry name" value="DUF2470"/>
    <property type="match status" value="1"/>
</dbReference>
<comment type="caution">
    <text evidence="2">The sequence shown here is derived from an EMBL/GenBank/DDBJ whole genome shotgun (WGS) entry which is preliminary data.</text>
</comment>
<protein>
    <recommendedName>
        <fullName evidence="1">DUF2470 domain-containing protein</fullName>
    </recommendedName>
</protein>
<dbReference type="SUPFAM" id="SSF50475">
    <property type="entry name" value="FMN-binding split barrel"/>
    <property type="match status" value="1"/>
</dbReference>
<organism evidence="2 3">
    <name type="scientific">Streptomyces mashuensis</name>
    <dbReference type="NCBI Taxonomy" id="33904"/>
    <lineage>
        <taxon>Bacteria</taxon>
        <taxon>Bacillati</taxon>
        <taxon>Actinomycetota</taxon>
        <taxon>Actinomycetes</taxon>
        <taxon>Kitasatosporales</taxon>
        <taxon>Streptomycetaceae</taxon>
        <taxon>Streptomyces</taxon>
    </lineage>
</organism>
<gene>
    <name evidence="2" type="ORF">GCM10010218_20670</name>
</gene>
<accession>A0A919B0V5</accession>
<proteinExistence type="predicted"/>
<dbReference type="Proteomes" id="UP000638313">
    <property type="component" value="Unassembled WGS sequence"/>
</dbReference>
<dbReference type="RefSeq" id="WP_190129191.1">
    <property type="nucleotide sequence ID" value="NZ_BNBD01000003.1"/>
</dbReference>
<evidence type="ECO:0000313" key="3">
    <source>
        <dbReference type="Proteomes" id="UP000638313"/>
    </source>
</evidence>